<dbReference type="Gene3D" id="2.60.120.10">
    <property type="entry name" value="Jelly Rolls"/>
    <property type="match status" value="1"/>
</dbReference>
<proteinExistence type="predicted"/>
<dbReference type="OrthoDB" id="9792093at2"/>
<evidence type="ECO:0000313" key="8">
    <source>
        <dbReference type="Proteomes" id="UP000297914"/>
    </source>
</evidence>
<dbReference type="GO" id="GO:0003677">
    <property type="term" value="F:DNA binding"/>
    <property type="evidence" value="ECO:0007669"/>
    <property type="project" value="UniProtKB-KW"/>
</dbReference>
<dbReference type="Pfam" id="PF07883">
    <property type="entry name" value="Cupin_2"/>
    <property type="match status" value="1"/>
</dbReference>
<evidence type="ECO:0000256" key="3">
    <source>
        <dbReference type="ARBA" id="ARBA00023163"/>
    </source>
</evidence>
<dbReference type="SUPFAM" id="SSF51182">
    <property type="entry name" value="RmlC-like cupins"/>
    <property type="match status" value="1"/>
</dbReference>
<name>A0A5F0K5T8_9GAMM</name>
<dbReference type="SUPFAM" id="SSF47413">
    <property type="entry name" value="lambda repressor-like DNA-binding domains"/>
    <property type="match status" value="1"/>
</dbReference>
<keyword evidence="1" id="KW-0805">Transcription regulation</keyword>
<keyword evidence="3" id="KW-0804">Transcription</keyword>
<accession>A0A5F0K5T8</accession>
<dbReference type="InterPro" id="IPR011051">
    <property type="entry name" value="RmlC_Cupin_sf"/>
</dbReference>
<dbReference type="InterPro" id="IPR014710">
    <property type="entry name" value="RmlC-like_jellyroll"/>
</dbReference>
<protein>
    <submittedName>
        <fullName evidence="6">XRE family transcriptional regulator</fullName>
    </submittedName>
</protein>
<dbReference type="InterPro" id="IPR001387">
    <property type="entry name" value="Cro/C1-type_HTH"/>
</dbReference>
<dbReference type="EMBL" id="QORL01000059">
    <property type="protein sequence ID" value="TFF71519.1"/>
    <property type="molecule type" value="Genomic_DNA"/>
</dbReference>
<dbReference type="GO" id="GO:0003700">
    <property type="term" value="F:DNA-binding transcription factor activity"/>
    <property type="evidence" value="ECO:0007669"/>
    <property type="project" value="TreeGrafter"/>
</dbReference>
<evidence type="ECO:0000256" key="2">
    <source>
        <dbReference type="ARBA" id="ARBA00023125"/>
    </source>
</evidence>
<keyword evidence="2" id="KW-0238">DNA-binding</keyword>
<dbReference type="PANTHER" id="PTHR46797:SF23">
    <property type="entry name" value="HTH-TYPE TRANSCRIPTIONAL REGULATOR SUTR"/>
    <property type="match status" value="1"/>
</dbReference>
<dbReference type="GO" id="GO:0005829">
    <property type="term" value="C:cytosol"/>
    <property type="evidence" value="ECO:0007669"/>
    <property type="project" value="TreeGrafter"/>
</dbReference>
<evidence type="ECO:0000313" key="7">
    <source>
        <dbReference type="Proteomes" id="UP000297720"/>
    </source>
</evidence>
<dbReference type="PANTHER" id="PTHR46797">
    <property type="entry name" value="HTH-TYPE TRANSCRIPTIONAL REGULATOR"/>
    <property type="match status" value="1"/>
</dbReference>
<dbReference type="InterPro" id="IPR010982">
    <property type="entry name" value="Lambda_DNA-bd_dom_sf"/>
</dbReference>
<feature type="domain" description="HTH cro/C1-type" evidence="4">
    <location>
        <begin position="12"/>
        <end position="66"/>
    </location>
</feature>
<dbReference type="Pfam" id="PF01381">
    <property type="entry name" value="HTH_3"/>
    <property type="match status" value="1"/>
</dbReference>
<dbReference type="InterPro" id="IPR050807">
    <property type="entry name" value="TransReg_Diox_bact_type"/>
</dbReference>
<dbReference type="Proteomes" id="UP000297720">
    <property type="component" value="Unassembled WGS sequence"/>
</dbReference>
<dbReference type="EMBL" id="QORK01000059">
    <property type="protein sequence ID" value="TFF74413.1"/>
    <property type="molecule type" value="Genomic_DNA"/>
</dbReference>
<dbReference type="RefSeq" id="WP_134697137.1">
    <property type="nucleotide sequence ID" value="NZ_QORJ01000055.1"/>
</dbReference>
<reference evidence="6 8" key="1">
    <citation type="submission" date="2018-06" db="EMBL/GenBank/DDBJ databases">
        <title>Occurrence of a novel blaKPC-2- and qnrS2- harbouring IncP6 plasmid from Aeromonas taiwanensis isolates recovered from the river sediments.</title>
        <authorList>
            <person name="Zheng B."/>
            <person name="Yu X."/>
            <person name="Xiao Y."/>
        </authorList>
    </citation>
    <scope>NUCLEOTIDE SEQUENCE [LARGE SCALE GENOMIC DNA]</scope>
    <source>
        <strain evidence="5 7">1713</strain>
        <strain evidence="6 8">198</strain>
    </source>
</reference>
<evidence type="ECO:0000259" key="4">
    <source>
        <dbReference type="PROSITE" id="PS50943"/>
    </source>
</evidence>
<evidence type="ECO:0000313" key="5">
    <source>
        <dbReference type="EMBL" id="TFF71519.1"/>
    </source>
</evidence>
<evidence type="ECO:0000313" key="6">
    <source>
        <dbReference type="EMBL" id="TFF74413.1"/>
    </source>
</evidence>
<dbReference type="CDD" id="cd00093">
    <property type="entry name" value="HTH_XRE"/>
    <property type="match status" value="1"/>
</dbReference>
<dbReference type="SMART" id="SM00530">
    <property type="entry name" value="HTH_XRE"/>
    <property type="match status" value="1"/>
</dbReference>
<dbReference type="Gene3D" id="1.10.260.40">
    <property type="entry name" value="lambda repressor-like DNA-binding domains"/>
    <property type="match status" value="1"/>
</dbReference>
<evidence type="ECO:0000256" key="1">
    <source>
        <dbReference type="ARBA" id="ARBA00023015"/>
    </source>
</evidence>
<gene>
    <name evidence="5" type="ORF">DRM93_19910</name>
    <name evidence="6" type="ORF">DRM94_19910</name>
</gene>
<dbReference type="AlphaFoldDB" id="A0A5F0K5T8"/>
<dbReference type="CDD" id="cd02209">
    <property type="entry name" value="cupin_XRE_C"/>
    <property type="match status" value="1"/>
</dbReference>
<dbReference type="PROSITE" id="PS50943">
    <property type="entry name" value="HTH_CROC1"/>
    <property type="match status" value="1"/>
</dbReference>
<comment type="caution">
    <text evidence="6">The sequence shown here is derived from an EMBL/GenBank/DDBJ whole genome shotgun (WGS) entry which is preliminary data.</text>
</comment>
<dbReference type="Proteomes" id="UP000297914">
    <property type="component" value="Unassembled WGS sequence"/>
</dbReference>
<dbReference type="InterPro" id="IPR013096">
    <property type="entry name" value="Cupin_2"/>
</dbReference>
<keyword evidence="7" id="KW-1185">Reference proteome</keyword>
<organism evidence="6 8">
    <name type="scientific">Aeromonas taiwanensis</name>
    <dbReference type="NCBI Taxonomy" id="633417"/>
    <lineage>
        <taxon>Bacteria</taxon>
        <taxon>Pseudomonadati</taxon>
        <taxon>Pseudomonadota</taxon>
        <taxon>Gammaproteobacteria</taxon>
        <taxon>Aeromonadales</taxon>
        <taxon>Aeromonadaceae</taxon>
        <taxon>Aeromonas</taxon>
    </lineage>
</organism>
<sequence length="190" mass="21245">MQEMSRYLAQRLKGLRAERGWSLDAAARETGVSKAMLGQIERGESSPTVATLWKIATGFRVSFSNFIEPPPEVQGETLYRIGDDIRQQPAGEGMQVAPLFPYEGRFGFELFELTLLPGYQRESEPHESGVTEHVIVISGVMEVLVDGEWRSLDQGEAVRFAADRPHGYRNLGIAPAIFHNLIHYPAMPML</sequence>